<comment type="caution">
    <text evidence="1">The sequence shown here is derived from an EMBL/GenBank/DDBJ whole genome shotgun (WGS) entry which is preliminary data.</text>
</comment>
<proteinExistence type="predicted"/>
<gene>
    <name evidence="1" type="ORF">NUW58_g2859</name>
</gene>
<dbReference type="Proteomes" id="UP001143856">
    <property type="component" value="Unassembled WGS sequence"/>
</dbReference>
<evidence type="ECO:0000313" key="1">
    <source>
        <dbReference type="EMBL" id="KAJ2990617.1"/>
    </source>
</evidence>
<organism evidence="1 2">
    <name type="scientific">Xylaria curta</name>
    <dbReference type="NCBI Taxonomy" id="42375"/>
    <lineage>
        <taxon>Eukaryota</taxon>
        <taxon>Fungi</taxon>
        <taxon>Dikarya</taxon>
        <taxon>Ascomycota</taxon>
        <taxon>Pezizomycotina</taxon>
        <taxon>Sordariomycetes</taxon>
        <taxon>Xylariomycetidae</taxon>
        <taxon>Xylariales</taxon>
        <taxon>Xylariaceae</taxon>
        <taxon>Xylaria</taxon>
    </lineage>
</organism>
<accession>A0ACC1PDK4</accession>
<dbReference type="EMBL" id="JAPDGR010000399">
    <property type="protein sequence ID" value="KAJ2990617.1"/>
    <property type="molecule type" value="Genomic_DNA"/>
</dbReference>
<name>A0ACC1PDK4_9PEZI</name>
<keyword evidence="2" id="KW-1185">Reference proteome</keyword>
<sequence length="140" mass="15093">MGSNDQSSAGSGDTSGEPKNGRTPLKQLAMPRSAVPPRATPLRRRKRIGGKRKVRSCASCRAAHVRCVADRYGVPCERCAKKSWLDCTLMQKQQDTPSAKDTSSDQPGARDINSPRVNVLKQVASDTLTLMTGGARHESS</sequence>
<evidence type="ECO:0000313" key="2">
    <source>
        <dbReference type="Proteomes" id="UP001143856"/>
    </source>
</evidence>
<protein>
    <submittedName>
        <fullName evidence="1">Uncharacterized protein</fullName>
    </submittedName>
</protein>
<reference evidence="1" key="1">
    <citation type="submission" date="2022-10" db="EMBL/GenBank/DDBJ databases">
        <title>Genome Sequence of Xylaria curta.</title>
        <authorList>
            <person name="Buettner E."/>
        </authorList>
    </citation>
    <scope>NUCLEOTIDE SEQUENCE</scope>
    <source>
        <strain evidence="1">Babe10</strain>
    </source>
</reference>